<dbReference type="GeneID" id="6014692"/>
<feature type="region of interest" description="Disordered" evidence="8">
    <location>
        <begin position="585"/>
        <end position="628"/>
    </location>
</feature>
<proteinExistence type="predicted"/>
<keyword evidence="4 9" id="KW-1133">Transmembrane helix</keyword>
<dbReference type="GO" id="GO:0005886">
    <property type="term" value="C:plasma membrane"/>
    <property type="evidence" value="ECO:0007669"/>
    <property type="project" value="TreeGrafter"/>
</dbReference>
<evidence type="ECO:0000256" key="9">
    <source>
        <dbReference type="SAM" id="Phobius"/>
    </source>
</evidence>
<evidence type="ECO:0000256" key="2">
    <source>
        <dbReference type="ARBA" id="ARBA00022448"/>
    </source>
</evidence>
<evidence type="ECO:0000259" key="10">
    <source>
        <dbReference type="Pfam" id="PF07885"/>
    </source>
</evidence>
<feature type="transmembrane region" description="Helical" evidence="9">
    <location>
        <begin position="74"/>
        <end position="95"/>
    </location>
</feature>
<dbReference type="EMBL" id="AACS02000013">
    <property type="protein sequence ID" value="EAU83700.2"/>
    <property type="molecule type" value="Genomic_DNA"/>
</dbReference>
<feature type="transmembrane region" description="Helical" evidence="9">
    <location>
        <begin position="231"/>
        <end position="252"/>
    </location>
</feature>
<dbReference type="AlphaFoldDB" id="A8P1L2"/>
<evidence type="ECO:0000256" key="1">
    <source>
        <dbReference type="ARBA" id="ARBA00004141"/>
    </source>
</evidence>
<dbReference type="PANTHER" id="PTHR11003">
    <property type="entry name" value="POTASSIUM CHANNEL, SUBFAMILY K"/>
    <property type="match status" value="1"/>
</dbReference>
<evidence type="ECO:0000256" key="5">
    <source>
        <dbReference type="ARBA" id="ARBA00023065"/>
    </source>
</evidence>
<dbReference type="SUPFAM" id="SSF81324">
    <property type="entry name" value="Voltage-gated potassium channels"/>
    <property type="match status" value="2"/>
</dbReference>
<feature type="transmembrane region" description="Helical" evidence="9">
    <location>
        <begin position="442"/>
        <end position="462"/>
    </location>
</feature>
<evidence type="ECO:0000313" key="12">
    <source>
        <dbReference type="Proteomes" id="UP000001861"/>
    </source>
</evidence>
<dbReference type="OMA" id="IRYTWHE"/>
<organism evidence="11 12">
    <name type="scientific">Coprinopsis cinerea (strain Okayama-7 / 130 / ATCC MYA-4618 / FGSC 9003)</name>
    <name type="common">Inky cap fungus</name>
    <name type="synonym">Hormographiella aspergillata</name>
    <dbReference type="NCBI Taxonomy" id="240176"/>
    <lineage>
        <taxon>Eukaryota</taxon>
        <taxon>Fungi</taxon>
        <taxon>Dikarya</taxon>
        <taxon>Basidiomycota</taxon>
        <taxon>Agaricomycotina</taxon>
        <taxon>Agaricomycetes</taxon>
        <taxon>Agaricomycetidae</taxon>
        <taxon>Agaricales</taxon>
        <taxon>Agaricineae</taxon>
        <taxon>Psathyrellaceae</taxon>
        <taxon>Coprinopsis</taxon>
    </lineage>
</organism>
<dbReference type="KEGG" id="cci:CC1G_05604"/>
<feature type="transmembrane region" description="Helical" evidence="9">
    <location>
        <begin position="140"/>
        <end position="160"/>
    </location>
</feature>
<feature type="compositionally biased region" description="Low complexity" evidence="8">
    <location>
        <begin position="603"/>
        <end position="617"/>
    </location>
</feature>
<dbReference type="PANTHER" id="PTHR11003:SF342">
    <property type="entry name" value="OUTWARD-RECTIFIER POTASSIUM CHANNEL TOK1"/>
    <property type="match status" value="1"/>
</dbReference>
<comment type="caution">
    <text evidence="11">The sequence shown here is derived from an EMBL/GenBank/DDBJ whole genome shotgun (WGS) entry which is preliminary data.</text>
</comment>
<accession>A8P1L2</accession>
<evidence type="ECO:0000256" key="6">
    <source>
        <dbReference type="ARBA" id="ARBA00023136"/>
    </source>
</evidence>
<evidence type="ECO:0000256" key="4">
    <source>
        <dbReference type="ARBA" id="ARBA00022989"/>
    </source>
</evidence>
<sequence>MAAAASLRSQAACDLTHRGDALETKHLVTLAPAPPRLCALACGDQDIGRLGTSPGHRSNISNKLVAHEMCYRKWWIASSTAPLVAGTFGPIAILFDACALVQTWRIDRFTGAGRNELAVLALSVLASILLLLNFARRVPYRPGICATIALWYTSSLLLLVPVGLYRSTLIDKAVQIQSQSYYYGLIAGAIYATLGTLLVYHLVGSTNLSTFGWKARYEPSLGMLTVSQRTIMVQTTIFSLYLALVAGVYAALEGWNFLDAIYWADNTLLTIAYGIDFAPVTMAGKMMLIPFSLVGFVTLGLVINSVVGVLVERGRDKRRSRTLMKKREQWEKQFAKRAQKSKGKDGQEDKGCKGQCDKWLVDEFHLMRHIEESSSRTEEYSSIAAAIFAFVVVWIGGSLVFWRTEQSNIDWTYANAFYFSYTTITTVALGDYVPTSSAGKPFFVFWSLLAIPTVTTLISSIGDTIDSTVESITTGFWKRIVLPHPGHRIGRHRDKDTEEGPQDKEKEKGDDGFDHAQRDAEQQDSSDSHSVDSVERQHRLALKLAREIIRLVHDFTKNPSHDHRYSWEEWAEWIEILEGCELLEEEEESGHRQNGRNKRRSDSSSQSSSGSSSSQPSRKVPEEEEEARTWLWLSDTGPLFSGEPEPLWILEKLCTLLEESLRRRE</sequence>
<dbReference type="Proteomes" id="UP000001861">
    <property type="component" value="Unassembled WGS sequence"/>
</dbReference>
<feature type="transmembrane region" description="Helical" evidence="9">
    <location>
        <begin position="287"/>
        <end position="311"/>
    </location>
</feature>
<keyword evidence="12" id="KW-1185">Reference proteome</keyword>
<dbReference type="Gene3D" id="1.10.287.70">
    <property type="match status" value="2"/>
</dbReference>
<evidence type="ECO:0000256" key="8">
    <source>
        <dbReference type="SAM" id="MobiDB-lite"/>
    </source>
</evidence>
<dbReference type="VEuPathDB" id="FungiDB:CC1G_05604"/>
<feature type="transmembrane region" description="Helical" evidence="9">
    <location>
        <begin position="181"/>
        <end position="203"/>
    </location>
</feature>
<protein>
    <submittedName>
        <fullName evidence="11">Potassium channel</fullName>
    </submittedName>
</protein>
<dbReference type="GO" id="GO:0030322">
    <property type="term" value="P:stabilization of membrane potential"/>
    <property type="evidence" value="ECO:0007669"/>
    <property type="project" value="TreeGrafter"/>
</dbReference>
<feature type="transmembrane region" description="Helical" evidence="9">
    <location>
        <begin position="413"/>
        <end position="430"/>
    </location>
</feature>
<keyword evidence="3 9" id="KW-0812">Transmembrane</keyword>
<comment type="subcellular location">
    <subcellularLocation>
        <location evidence="1">Membrane</location>
        <topology evidence="1">Multi-pass membrane protein</topology>
    </subcellularLocation>
</comment>
<keyword evidence="5" id="KW-0406">Ion transport</keyword>
<dbReference type="Pfam" id="PF07885">
    <property type="entry name" value="Ion_trans_2"/>
    <property type="match status" value="2"/>
</dbReference>
<feature type="transmembrane region" description="Helical" evidence="9">
    <location>
        <begin position="383"/>
        <end position="401"/>
    </location>
</feature>
<feature type="compositionally biased region" description="Basic and acidic residues" evidence="8">
    <location>
        <begin position="493"/>
        <end position="534"/>
    </location>
</feature>
<dbReference type="eggNOG" id="KOG1418">
    <property type="taxonomic scope" value="Eukaryota"/>
</dbReference>
<feature type="domain" description="Potassium channel" evidence="10">
    <location>
        <begin position="390"/>
        <end position="465"/>
    </location>
</feature>
<dbReference type="GO" id="GO:0015271">
    <property type="term" value="F:outward rectifier potassium channel activity"/>
    <property type="evidence" value="ECO:0007669"/>
    <property type="project" value="TreeGrafter"/>
</dbReference>
<dbReference type="InterPro" id="IPR013099">
    <property type="entry name" value="K_chnl_dom"/>
</dbReference>
<dbReference type="HOGENOM" id="CLU_013394_0_0_1"/>
<feature type="transmembrane region" description="Helical" evidence="9">
    <location>
        <begin position="116"/>
        <end position="134"/>
    </location>
</feature>
<dbReference type="GO" id="GO:0022841">
    <property type="term" value="F:potassium ion leak channel activity"/>
    <property type="evidence" value="ECO:0007669"/>
    <property type="project" value="TreeGrafter"/>
</dbReference>
<evidence type="ECO:0000256" key="3">
    <source>
        <dbReference type="ARBA" id="ARBA00022692"/>
    </source>
</evidence>
<dbReference type="OrthoDB" id="297496at2759"/>
<keyword evidence="2" id="KW-0813">Transport</keyword>
<dbReference type="InterPro" id="IPR003280">
    <property type="entry name" value="2pore_dom_K_chnl"/>
</dbReference>
<keyword evidence="7 11" id="KW-0407">Ion channel</keyword>
<evidence type="ECO:0000313" key="11">
    <source>
        <dbReference type="EMBL" id="EAU83700.2"/>
    </source>
</evidence>
<name>A8P1L2_COPC7</name>
<evidence type="ECO:0000256" key="7">
    <source>
        <dbReference type="ARBA" id="ARBA00023303"/>
    </source>
</evidence>
<feature type="region of interest" description="Disordered" evidence="8">
    <location>
        <begin position="487"/>
        <end position="534"/>
    </location>
</feature>
<dbReference type="InParanoid" id="A8P1L2"/>
<keyword evidence="6 9" id="KW-0472">Membrane</keyword>
<gene>
    <name evidence="11" type="ORF">CC1G_05604</name>
</gene>
<feature type="domain" description="Potassium channel" evidence="10">
    <location>
        <begin position="237"/>
        <end position="311"/>
    </location>
</feature>
<dbReference type="RefSeq" id="XP_001838123.2">
    <property type="nucleotide sequence ID" value="XM_001838071.2"/>
</dbReference>
<reference evidence="11 12" key="1">
    <citation type="journal article" date="2010" name="Proc. Natl. Acad. Sci. U.S.A.">
        <title>Insights into evolution of multicellular fungi from the assembled chromosomes of the mushroom Coprinopsis cinerea (Coprinus cinereus).</title>
        <authorList>
            <person name="Stajich J.E."/>
            <person name="Wilke S.K."/>
            <person name="Ahren D."/>
            <person name="Au C.H."/>
            <person name="Birren B.W."/>
            <person name="Borodovsky M."/>
            <person name="Burns C."/>
            <person name="Canback B."/>
            <person name="Casselton L.A."/>
            <person name="Cheng C.K."/>
            <person name="Deng J."/>
            <person name="Dietrich F.S."/>
            <person name="Fargo D.C."/>
            <person name="Farman M.L."/>
            <person name="Gathman A.C."/>
            <person name="Goldberg J."/>
            <person name="Guigo R."/>
            <person name="Hoegger P.J."/>
            <person name="Hooker J.B."/>
            <person name="Huggins A."/>
            <person name="James T.Y."/>
            <person name="Kamada T."/>
            <person name="Kilaru S."/>
            <person name="Kodira C."/>
            <person name="Kues U."/>
            <person name="Kupfer D."/>
            <person name="Kwan H.S."/>
            <person name="Lomsadze A."/>
            <person name="Li W."/>
            <person name="Lilly W.W."/>
            <person name="Ma L.J."/>
            <person name="Mackey A.J."/>
            <person name="Manning G."/>
            <person name="Martin F."/>
            <person name="Muraguchi H."/>
            <person name="Natvig D.O."/>
            <person name="Palmerini H."/>
            <person name="Ramesh M.A."/>
            <person name="Rehmeyer C.J."/>
            <person name="Roe B.A."/>
            <person name="Shenoy N."/>
            <person name="Stanke M."/>
            <person name="Ter-Hovhannisyan V."/>
            <person name="Tunlid A."/>
            <person name="Velagapudi R."/>
            <person name="Vision T.J."/>
            <person name="Zeng Q."/>
            <person name="Zolan M.E."/>
            <person name="Pukkila P.J."/>
        </authorList>
    </citation>
    <scope>NUCLEOTIDE SEQUENCE [LARGE SCALE GENOMIC DNA]</scope>
    <source>
        <strain evidence="12">Okayama-7 / 130 / ATCC MYA-4618 / FGSC 9003</strain>
    </source>
</reference>